<keyword evidence="1" id="KW-0472">Membrane</keyword>
<dbReference type="PROSITE" id="PS00018">
    <property type="entry name" value="EF_HAND_1"/>
    <property type="match status" value="1"/>
</dbReference>
<evidence type="ECO:0008006" key="4">
    <source>
        <dbReference type="Google" id="ProtNLM"/>
    </source>
</evidence>
<reference evidence="2 3" key="1">
    <citation type="journal article" date="2016" name="Nat. Commun.">
        <title>Thousands of microbial genomes shed light on interconnected biogeochemical processes in an aquifer system.</title>
        <authorList>
            <person name="Anantharaman K."/>
            <person name="Brown C.T."/>
            <person name="Hug L.A."/>
            <person name="Sharon I."/>
            <person name="Castelle C.J."/>
            <person name="Probst A.J."/>
            <person name="Thomas B.C."/>
            <person name="Singh A."/>
            <person name="Wilkins M.J."/>
            <person name="Karaoz U."/>
            <person name="Brodie E.L."/>
            <person name="Williams K.H."/>
            <person name="Hubbard S.S."/>
            <person name="Banfield J.F."/>
        </authorList>
    </citation>
    <scope>NUCLEOTIDE SEQUENCE [LARGE SCALE GENOMIC DNA]</scope>
</reference>
<keyword evidence="1" id="KW-0812">Transmembrane</keyword>
<organism evidence="2 3">
    <name type="scientific">candidate division Kazan bacterium RIFCSPLOWO2_01_FULL_48_13</name>
    <dbReference type="NCBI Taxonomy" id="1798539"/>
    <lineage>
        <taxon>Bacteria</taxon>
        <taxon>Bacteria division Kazan-3B-28</taxon>
    </lineage>
</organism>
<name>A0A1F4PP86_UNCK3</name>
<dbReference type="SUPFAM" id="SSF63446">
    <property type="entry name" value="Type I dockerin domain"/>
    <property type="match status" value="1"/>
</dbReference>
<proteinExistence type="predicted"/>
<dbReference type="GO" id="GO:0000272">
    <property type="term" value="P:polysaccharide catabolic process"/>
    <property type="evidence" value="ECO:0007669"/>
    <property type="project" value="InterPro"/>
</dbReference>
<gene>
    <name evidence="2" type="ORF">A2994_01535</name>
</gene>
<feature type="transmembrane region" description="Helical" evidence="1">
    <location>
        <begin position="21"/>
        <end position="40"/>
    </location>
</feature>
<sequence length="1351" mass="146972">MNSLVHQISSAIKHSRPRVASARWALVLVLAGSAMGWMVYQGVSQQVNAQIAPAAAQIVYPVANEQLLWKSRYTIHYTAVDPGSVIVEFWVRNKQGTEAFVGLGVPSGASPYKYTWTIPEATSGTGFLENGSNIVTLIAKVGGNPVDSRTINIWKGSSTPVYGSVGPVVTFDWAKPVEDSQTFGDDQKALILKWTAGAFFPRNESGSTFYNGNNLLLGLGYYYPSDQPLDFNLVKIFTESPKDTNNTLLEGKEYLWSNIPPDFTNQRKLEVRFYSYSNQRGLPLPGETFFGSPTTMQDGKFMDWEAPKADLIPPEVPKVQPKGVYQLQWQLNDAANAPISGLRLDISLDYTNTNNQLVKILPPQLFEGGFKGSDFGDPYGTPGIYNAKIPADVQRDSNLDFHISIYRIVNGVRQEFSYNTATFHVAASPNSLSVELITPTPIKTAPDYGVVKPVVVDDQRRFVLSWNNNSALASSTRVDIKYVIDDNPTVEYDVTRVGAPILLSAEQYPWINPLEFSTDGQKNAAQYIGRRAHFIFRTVDGAYEYKSYPIVFGGRLSIVTPATGAVISGQPYTIDWTYQPAGINNDPAVQGNTLWLKIYYSAANMAQAAPITTISPADLGATSFDWNVPAGLESRSDYQFSFVWVYNLSDGIQNAQSNFKSELFTIGSAITPGAIDIIYPNGTTALTKGQTYDIQWEFNPLPDVGYRSGDVKYYYALQSNNPSYVEIGQGESIAILVDATEYTDSYSWAVNIDNLNPANNSYIIKVEYTPDASGGSPVVTVSEVFAINNPVPPTPQPLAGTYFSALMALDSEHPTFGPLSFDRFRAVSSNLSGTEVKFGLKFYNEAGVLKGVNQYHPTGQYDLILNEVGEADLSDFENILASEFNQIRQVQFVIYMSTEDYLTSMPWVQSVSLDYSMPEQVLGIINFNPNTLVNYNQTVNPDGATITFNLEAIPSVDLEGTPNIVLDVNWTAGSEPAGIVINMPVILNIFSTGPSRAFEFQVTADDNAIAGDYTFTITGHGATDVNRTLTPSATGTLTVGGTLPVTPDFSLEWVGPISQQVRAGSSVTYLILAKSLNGFAEEVSLTTNISGQFMPLSTAVTGQFFPSTPFIPTAAGSEVLLTVSVAAGTPDQGPNAFTVTGTSGDSTNILSGATLLISDTAPEHPGITINATVTMEGTRGVDQPQFFFRLYPQNAATRAAKVFQKTGILPSEFVNDALSIDVPEGLVSIGGQYTGYLRSTRHLWKKSTSNITINATTTDYSMAFGLASNPMVMGNVGPNPASGNFLEDDEINSLDYTNWYMEFVGGWLTKYADFNGDGAVNTSDITSILGQLSGGGSRWEYSGDLQTNLPN</sequence>
<evidence type="ECO:0000313" key="2">
    <source>
        <dbReference type="EMBL" id="OGB85497.1"/>
    </source>
</evidence>
<evidence type="ECO:0000256" key="1">
    <source>
        <dbReference type="SAM" id="Phobius"/>
    </source>
</evidence>
<keyword evidence="1" id="KW-1133">Transmembrane helix</keyword>
<comment type="caution">
    <text evidence="2">The sequence shown here is derived from an EMBL/GenBank/DDBJ whole genome shotgun (WGS) entry which is preliminary data.</text>
</comment>
<accession>A0A1F4PP86</accession>
<dbReference type="InterPro" id="IPR036439">
    <property type="entry name" value="Dockerin_dom_sf"/>
</dbReference>
<evidence type="ECO:0000313" key="3">
    <source>
        <dbReference type="Proteomes" id="UP000179010"/>
    </source>
</evidence>
<dbReference type="Proteomes" id="UP000179010">
    <property type="component" value="Unassembled WGS sequence"/>
</dbReference>
<dbReference type="STRING" id="1798539.A2994_01535"/>
<dbReference type="InterPro" id="IPR018247">
    <property type="entry name" value="EF_Hand_1_Ca_BS"/>
</dbReference>
<dbReference type="EMBL" id="METE01000003">
    <property type="protein sequence ID" value="OGB85497.1"/>
    <property type="molecule type" value="Genomic_DNA"/>
</dbReference>
<protein>
    <recommendedName>
        <fullName evidence="4">Dockerin domain-containing protein</fullName>
    </recommendedName>
</protein>